<feature type="transmembrane region" description="Helical" evidence="10">
    <location>
        <begin position="217"/>
        <end position="244"/>
    </location>
</feature>
<reference evidence="12 13" key="1">
    <citation type="submission" date="2014-04" db="EMBL/GenBank/DDBJ databases">
        <authorList>
            <consortium name="DOE Joint Genome Institute"/>
            <person name="Kuo A."/>
            <person name="Girlanda M."/>
            <person name="Perotto S."/>
            <person name="Kohler A."/>
            <person name="Nagy L.G."/>
            <person name="Floudas D."/>
            <person name="Copeland A."/>
            <person name="Barry K.W."/>
            <person name="Cichocki N."/>
            <person name="Veneault-Fourrey C."/>
            <person name="LaButti K."/>
            <person name="Lindquist E.A."/>
            <person name="Lipzen A."/>
            <person name="Lundell T."/>
            <person name="Morin E."/>
            <person name="Murat C."/>
            <person name="Sun H."/>
            <person name="Tunlid A."/>
            <person name="Henrissat B."/>
            <person name="Grigoriev I.V."/>
            <person name="Hibbett D.S."/>
            <person name="Martin F."/>
            <person name="Nordberg H.P."/>
            <person name="Cantor M.N."/>
            <person name="Hua S.X."/>
        </authorList>
    </citation>
    <scope>NUCLEOTIDE SEQUENCE [LARGE SCALE GENOMIC DNA]</scope>
    <source>
        <strain evidence="12 13">MUT 4182</strain>
    </source>
</reference>
<dbReference type="OrthoDB" id="497541at2759"/>
<dbReference type="STRING" id="1051891.A0A0C3KZZ1"/>
<evidence type="ECO:0000256" key="11">
    <source>
        <dbReference type="SAM" id="MobiDB-lite"/>
    </source>
</evidence>
<keyword evidence="7 10" id="KW-0256">Endoplasmic reticulum</keyword>
<dbReference type="Pfam" id="PF03901">
    <property type="entry name" value="Glyco_transf_22"/>
    <property type="match status" value="1"/>
</dbReference>
<dbReference type="UniPathway" id="UPA00378"/>
<dbReference type="Proteomes" id="UP000054248">
    <property type="component" value="Unassembled WGS sequence"/>
</dbReference>
<name>A0A0C3KZZ1_9AGAM</name>
<feature type="transmembrane region" description="Helical" evidence="10">
    <location>
        <begin position="324"/>
        <end position="351"/>
    </location>
</feature>
<evidence type="ECO:0000256" key="4">
    <source>
        <dbReference type="ARBA" id="ARBA00022676"/>
    </source>
</evidence>
<evidence type="ECO:0000313" key="13">
    <source>
        <dbReference type="Proteomes" id="UP000054248"/>
    </source>
</evidence>
<evidence type="ECO:0000256" key="7">
    <source>
        <dbReference type="ARBA" id="ARBA00022824"/>
    </source>
</evidence>
<dbReference type="HOGENOM" id="CLU_018152_1_0_1"/>
<comment type="pathway">
    <text evidence="2">Protein modification; protein glycosylation.</text>
</comment>
<feature type="transmembrane region" description="Helical" evidence="10">
    <location>
        <begin position="372"/>
        <end position="393"/>
    </location>
</feature>
<organism evidence="12 13">
    <name type="scientific">Tulasnella calospora MUT 4182</name>
    <dbReference type="NCBI Taxonomy" id="1051891"/>
    <lineage>
        <taxon>Eukaryota</taxon>
        <taxon>Fungi</taxon>
        <taxon>Dikarya</taxon>
        <taxon>Basidiomycota</taxon>
        <taxon>Agaricomycotina</taxon>
        <taxon>Agaricomycetes</taxon>
        <taxon>Cantharellales</taxon>
        <taxon>Tulasnellaceae</taxon>
        <taxon>Tulasnella</taxon>
    </lineage>
</organism>
<evidence type="ECO:0000256" key="6">
    <source>
        <dbReference type="ARBA" id="ARBA00022692"/>
    </source>
</evidence>
<keyword evidence="8 10" id="KW-1133">Transmembrane helix</keyword>
<dbReference type="PANTHER" id="PTHR22760">
    <property type="entry name" value="GLYCOSYLTRANSFERASE"/>
    <property type="match status" value="1"/>
</dbReference>
<feature type="transmembrane region" description="Helical" evidence="10">
    <location>
        <begin position="439"/>
        <end position="458"/>
    </location>
</feature>
<comment type="similarity">
    <text evidence="3 10">Belongs to the glycosyltransferase 22 family.</text>
</comment>
<feature type="region of interest" description="Disordered" evidence="11">
    <location>
        <begin position="1"/>
        <end position="31"/>
    </location>
</feature>
<protein>
    <recommendedName>
        <fullName evidence="10">Mannosyltransferase</fullName>
        <ecNumber evidence="10">2.4.1.-</ecNumber>
    </recommendedName>
</protein>
<sequence>MSSSTATPPRRIETIRFARPTTGQQDEKPKPKLPVKYDVLLHDQLRKNTKGPWCPSFSVAFRILVLIRFCSAIYSNISDCDEVYNFWEPLHYLDQGYGFQTWETSPVYSIRSWAYIALHLLPARAVRLLNLDKRQSFFAVRAALAIFGALCESKFYRAVVEKVNPHVGRYTLFLLATITGMWSASTAFLPSSFAMMCNMVAFSYALELPSRLNNQRTFAAILFFALGGIVGWPFSLAASIPFILEELFVYGKDKIKPEVYSIWIASRWVRLVQGGLLASLLLVPVVAIDSLTYGKLTITPWNIVRYNIFPSSSTGPELYGTEPWYFYLLNLVLNFNIVVPFALLSFPALLITRSVEYKRLGARPMADESSPFVLLTMRLAPFYLWLGILTMQPHKEERFMFPIYPLLCFNAAVALYLIRGWMEVAYIKATSSPYKASRSSLFGTFTLCVILLTSFISISRAVGLTKYYHAPLDVVFHLQNVELPRLLNATNLLITPTPAAAVDDGKKWVSTSKYEEDERHQVDLSPVKTFGGLKLCYGKEWYRFPGHYLVPEGVQAEFVKSEFDGMLPGHFAPSKEGAAGLWAWSRHGARRGHPALNDRNQEVLEFYADVSTCDYLIDSDFPLRHSDPESANLEPRYVTDAGTWDKVYCHEFLDAANSGRFSRLLWFPGSFWKENGFGFDGGNKFGEYCLLRNRKLAEERESRDWSKAGTVAGSN</sequence>
<keyword evidence="6 10" id="KW-0812">Transmembrane</keyword>
<dbReference type="GO" id="GO:0000026">
    <property type="term" value="F:alpha-1,2-mannosyltransferase activity"/>
    <property type="evidence" value="ECO:0007669"/>
    <property type="project" value="TreeGrafter"/>
</dbReference>
<evidence type="ECO:0000256" key="3">
    <source>
        <dbReference type="ARBA" id="ARBA00007063"/>
    </source>
</evidence>
<accession>A0A0C3KZZ1</accession>
<proteinExistence type="inferred from homology"/>
<evidence type="ECO:0000256" key="8">
    <source>
        <dbReference type="ARBA" id="ARBA00022989"/>
    </source>
</evidence>
<dbReference type="InterPro" id="IPR005599">
    <property type="entry name" value="GPI_mannosylTrfase"/>
</dbReference>
<feature type="transmembrane region" description="Helical" evidence="10">
    <location>
        <begin position="399"/>
        <end position="418"/>
    </location>
</feature>
<evidence type="ECO:0000256" key="10">
    <source>
        <dbReference type="RuleBase" id="RU363075"/>
    </source>
</evidence>
<comment type="subcellular location">
    <subcellularLocation>
        <location evidence="1 10">Endoplasmic reticulum membrane</location>
        <topology evidence="1 10">Multi-pass membrane protein</topology>
    </subcellularLocation>
</comment>
<dbReference type="EC" id="2.4.1.-" evidence="10"/>
<keyword evidence="9 10" id="KW-0472">Membrane</keyword>
<dbReference type="GO" id="GO:0005789">
    <property type="term" value="C:endoplasmic reticulum membrane"/>
    <property type="evidence" value="ECO:0007669"/>
    <property type="project" value="UniProtKB-SubCell"/>
</dbReference>
<gene>
    <name evidence="12" type="ORF">M407DRAFT_73866</name>
</gene>
<keyword evidence="4 10" id="KW-0328">Glycosyltransferase</keyword>
<dbReference type="PANTHER" id="PTHR22760:SF2">
    <property type="entry name" value="ALPHA-1,2-MANNOSYLTRANSFERASE ALG9"/>
    <property type="match status" value="1"/>
</dbReference>
<keyword evidence="13" id="KW-1185">Reference proteome</keyword>
<evidence type="ECO:0000256" key="1">
    <source>
        <dbReference type="ARBA" id="ARBA00004477"/>
    </source>
</evidence>
<dbReference type="EMBL" id="KN823016">
    <property type="protein sequence ID" value="KIO26988.1"/>
    <property type="molecule type" value="Genomic_DNA"/>
</dbReference>
<feature type="transmembrane region" description="Helical" evidence="10">
    <location>
        <begin position="172"/>
        <end position="205"/>
    </location>
</feature>
<evidence type="ECO:0000313" key="12">
    <source>
        <dbReference type="EMBL" id="KIO26988.1"/>
    </source>
</evidence>
<reference evidence="13" key="2">
    <citation type="submission" date="2015-01" db="EMBL/GenBank/DDBJ databases">
        <title>Evolutionary Origins and Diversification of the Mycorrhizal Mutualists.</title>
        <authorList>
            <consortium name="DOE Joint Genome Institute"/>
            <consortium name="Mycorrhizal Genomics Consortium"/>
            <person name="Kohler A."/>
            <person name="Kuo A."/>
            <person name="Nagy L.G."/>
            <person name="Floudas D."/>
            <person name="Copeland A."/>
            <person name="Barry K.W."/>
            <person name="Cichocki N."/>
            <person name="Veneault-Fourrey C."/>
            <person name="LaButti K."/>
            <person name="Lindquist E.A."/>
            <person name="Lipzen A."/>
            <person name="Lundell T."/>
            <person name="Morin E."/>
            <person name="Murat C."/>
            <person name="Riley R."/>
            <person name="Ohm R."/>
            <person name="Sun H."/>
            <person name="Tunlid A."/>
            <person name="Henrissat B."/>
            <person name="Grigoriev I.V."/>
            <person name="Hibbett D.S."/>
            <person name="Martin F."/>
        </authorList>
    </citation>
    <scope>NUCLEOTIDE SEQUENCE [LARGE SCALE GENOMIC DNA]</scope>
    <source>
        <strain evidence="13">MUT 4182</strain>
    </source>
</reference>
<dbReference type="GO" id="GO:0006487">
    <property type="term" value="P:protein N-linked glycosylation"/>
    <property type="evidence" value="ECO:0007669"/>
    <property type="project" value="TreeGrafter"/>
</dbReference>
<evidence type="ECO:0000256" key="2">
    <source>
        <dbReference type="ARBA" id="ARBA00004922"/>
    </source>
</evidence>
<keyword evidence="5 12" id="KW-0808">Transferase</keyword>
<dbReference type="AlphaFoldDB" id="A0A0C3KZZ1"/>
<evidence type="ECO:0000256" key="5">
    <source>
        <dbReference type="ARBA" id="ARBA00022679"/>
    </source>
</evidence>
<evidence type="ECO:0000256" key="9">
    <source>
        <dbReference type="ARBA" id="ARBA00023136"/>
    </source>
</evidence>